<gene>
    <name evidence="1" type="ORF">TNCT_558151</name>
</gene>
<protein>
    <submittedName>
        <fullName evidence="1">Uncharacterized protein</fullName>
    </submittedName>
</protein>
<organism evidence="1 2">
    <name type="scientific">Trichonephila clavata</name>
    <name type="common">Joro spider</name>
    <name type="synonym">Nephila clavata</name>
    <dbReference type="NCBI Taxonomy" id="2740835"/>
    <lineage>
        <taxon>Eukaryota</taxon>
        <taxon>Metazoa</taxon>
        <taxon>Ecdysozoa</taxon>
        <taxon>Arthropoda</taxon>
        <taxon>Chelicerata</taxon>
        <taxon>Arachnida</taxon>
        <taxon>Araneae</taxon>
        <taxon>Araneomorphae</taxon>
        <taxon>Entelegynae</taxon>
        <taxon>Araneoidea</taxon>
        <taxon>Nephilidae</taxon>
        <taxon>Trichonephila</taxon>
    </lineage>
</organism>
<evidence type="ECO:0000313" key="2">
    <source>
        <dbReference type="Proteomes" id="UP000887116"/>
    </source>
</evidence>
<dbReference type="Proteomes" id="UP000887116">
    <property type="component" value="Unassembled WGS sequence"/>
</dbReference>
<keyword evidence="2" id="KW-1185">Reference proteome</keyword>
<dbReference type="AlphaFoldDB" id="A0A8X6LKP3"/>
<evidence type="ECO:0000313" key="1">
    <source>
        <dbReference type="EMBL" id="GFR11862.1"/>
    </source>
</evidence>
<sequence length="118" mass="13179">MVQSRRIRSKPMAAGISPDRSRRSRFHAILGIVSIGVLSERDCIKCYCVSQFGRMILLSAFGTSFYDFRVTLPHDKGVLFAGIWDSTPLSRSELFWSRIPSHPGNVPIGAHICRSLGK</sequence>
<accession>A0A8X6LKP3</accession>
<dbReference type="EMBL" id="BMAO01016871">
    <property type="protein sequence ID" value="GFR11862.1"/>
    <property type="molecule type" value="Genomic_DNA"/>
</dbReference>
<comment type="caution">
    <text evidence="1">The sequence shown here is derived from an EMBL/GenBank/DDBJ whole genome shotgun (WGS) entry which is preliminary data.</text>
</comment>
<proteinExistence type="predicted"/>
<name>A0A8X6LKP3_TRICU</name>
<reference evidence="1" key="1">
    <citation type="submission" date="2020-07" db="EMBL/GenBank/DDBJ databases">
        <title>Multicomponent nature underlies the extraordinary mechanical properties of spider dragline silk.</title>
        <authorList>
            <person name="Kono N."/>
            <person name="Nakamura H."/>
            <person name="Mori M."/>
            <person name="Yoshida Y."/>
            <person name="Ohtoshi R."/>
            <person name="Malay A.D."/>
            <person name="Moran D.A.P."/>
            <person name="Tomita M."/>
            <person name="Numata K."/>
            <person name="Arakawa K."/>
        </authorList>
    </citation>
    <scope>NUCLEOTIDE SEQUENCE</scope>
</reference>